<reference evidence="1" key="1">
    <citation type="submission" date="2021-01" db="EMBL/GenBank/DDBJ databases">
        <title>A chromosome-scale assembly of European eel, Anguilla anguilla.</title>
        <authorList>
            <person name="Henkel C."/>
            <person name="Jong-Raadsen S.A."/>
            <person name="Dufour S."/>
            <person name="Weltzien F.-A."/>
            <person name="Palstra A.P."/>
            <person name="Pelster B."/>
            <person name="Spaink H.P."/>
            <person name="Van Den Thillart G.E."/>
            <person name="Jansen H."/>
            <person name="Zahm M."/>
            <person name="Klopp C."/>
            <person name="Cedric C."/>
            <person name="Louis A."/>
            <person name="Berthelot C."/>
            <person name="Parey E."/>
            <person name="Roest Crollius H."/>
            <person name="Montfort J."/>
            <person name="Robinson-Rechavi M."/>
            <person name="Bucao C."/>
            <person name="Bouchez O."/>
            <person name="Gislard M."/>
            <person name="Lluch J."/>
            <person name="Milhes M."/>
            <person name="Lampietro C."/>
            <person name="Lopez Roques C."/>
            <person name="Donnadieu C."/>
            <person name="Braasch I."/>
            <person name="Desvignes T."/>
            <person name="Postlethwait J."/>
            <person name="Bobe J."/>
            <person name="Guiguen Y."/>
            <person name="Dirks R."/>
        </authorList>
    </citation>
    <scope>NUCLEOTIDE SEQUENCE</scope>
    <source>
        <strain evidence="1">Tag_6206</strain>
        <tissue evidence="1">Liver</tissue>
    </source>
</reference>
<dbReference type="Proteomes" id="UP001044222">
    <property type="component" value="Unassembled WGS sequence"/>
</dbReference>
<evidence type="ECO:0000313" key="1">
    <source>
        <dbReference type="EMBL" id="KAG5848671.1"/>
    </source>
</evidence>
<organism evidence="1 2">
    <name type="scientific">Anguilla anguilla</name>
    <name type="common">European freshwater eel</name>
    <name type="synonym">Muraena anguilla</name>
    <dbReference type="NCBI Taxonomy" id="7936"/>
    <lineage>
        <taxon>Eukaryota</taxon>
        <taxon>Metazoa</taxon>
        <taxon>Chordata</taxon>
        <taxon>Craniata</taxon>
        <taxon>Vertebrata</taxon>
        <taxon>Euteleostomi</taxon>
        <taxon>Actinopterygii</taxon>
        <taxon>Neopterygii</taxon>
        <taxon>Teleostei</taxon>
        <taxon>Anguilliformes</taxon>
        <taxon>Anguillidae</taxon>
        <taxon>Anguilla</taxon>
    </lineage>
</organism>
<gene>
    <name evidence="1" type="ORF">ANANG_G00101290</name>
</gene>
<proteinExistence type="predicted"/>
<sequence>MLQPKDRTATRGGKTVSIFSLSISQCFPCNSYRFSFQSFCLLFFADVLSFSG</sequence>
<name>A0A9D3MGR9_ANGAN</name>
<protein>
    <submittedName>
        <fullName evidence="1">Uncharacterized protein</fullName>
    </submittedName>
</protein>
<comment type="caution">
    <text evidence="1">The sequence shown here is derived from an EMBL/GenBank/DDBJ whole genome shotgun (WGS) entry which is preliminary data.</text>
</comment>
<accession>A0A9D3MGR9</accession>
<evidence type="ECO:0000313" key="2">
    <source>
        <dbReference type="Proteomes" id="UP001044222"/>
    </source>
</evidence>
<dbReference type="AlphaFoldDB" id="A0A9D3MGR9"/>
<dbReference type="EMBL" id="JAFIRN010000005">
    <property type="protein sequence ID" value="KAG5848671.1"/>
    <property type="molecule type" value="Genomic_DNA"/>
</dbReference>
<keyword evidence="2" id="KW-1185">Reference proteome</keyword>